<reference evidence="2" key="2">
    <citation type="submission" date="2024-07" db="EMBL/GenBank/DDBJ databases">
        <title>Streptomyces haneummycinica sp. nov., a new antibiotic-producing actinobacterium isolated from marine sediment.</title>
        <authorList>
            <person name="Uemura M."/>
            <person name="Hamada M."/>
            <person name="Hirano S."/>
            <person name="Kobayashi K."/>
            <person name="Ohshiro T."/>
            <person name="Kobayashi T."/>
            <person name="Terahara T."/>
        </authorList>
    </citation>
    <scope>NUCLEOTIDE SEQUENCE</scope>
    <source>
        <strain evidence="2">KM77-8</strain>
    </source>
</reference>
<proteinExistence type="predicted"/>
<evidence type="ECO:0000313" key="2">
    <source>
        <dbReference type="EMBL" id="BFO22655.1"/>
    </source>
</evidence>
<accession>A0AAT9HZJ0</accession>
<gene>
    <name evidence="2" type="ORF">SHKM778_90430</name>
</gene>
<feature type="compositionally biased region" description="Basic and acidic residues" evidence="1">
    <location>
        <begin position="48"/>
        <end position="58"/>
    </location>
</feature>
<name>A0AAT9HZJ0_9ACTN</name>
<protein>
    <submittedName>
        <fullName evidence="2">Uncharacterized protein</fullName>
    </submittedName>
</protein>
<organism evidence="2">
    <name type="scientific">Streptomyces haneummycinicus</name>
    <dbReference type="NCBI Taxonomy" id="3074435"/>
    <lineage>
        <taxon>Bacteria</taxon>
        <taxon>Bacillati</taxon>
        <taxon>Actinomycetota</taxon>
        <taxon>Actinomycetes</taxon>
        <taxon>Kitasatosporales</taxon>
        <taxon>Streptomycetaceae</taxon>
        <taxon>Streptomyces</taxon>
    </lineage>
</organism>
<sequence>MPLVPQAQADGPTDIVVVFDDQDPWHYGSVSRPDEATVPGEAPPRPPLHNDHTGRGTRDVVTLP</sequence>
<dbReference type="AlphaFoldDB" id="A0AAT9HZJ0"/>
<feature type="region of interest" description="Disordered" evidence="1">
    <location>
        <begin position="26"/>
        <end position="64"/>
    </location>
</feature>
<evidence type="ECO:0000256" key="1">
    <source>
        <dbReference type="SAM" id="MobiDB-lite"/>
    </source>
</evidence>
<reference evidence="2" key="1">
    <citation type="submission" date="2024-06" db="EMBL/GenBank/DDBJ databases">
        <authorList>
            <consortium name="consrtm"/>
            <person name="Uemura M."/>
            <person name="Terahara T."/>
        </authorList>
    </citation>
    <scope>NUCLEOTIDE SEQUENCE</scope>
    <source>
        <strain evidence="2">KM77-8</strain>
    </source>
</reference>
<dbReference type="EMBL" id="AP035768">
    <property type="protein sequence ID" value="BFO22655.1"/>
    <property type="molecule type" value="Genomic_DNA"/>
</dbReference>